<dbReference type="Pfam" id="PF03091">
    <property type="entry name" value="CutA1"/>
    <property type="match status" value="1"/>
</dbReference>
<protein>
    <submittedName>
        <fullName evidence="1">Cytochrome C biogenesis protein</fullName>
    </submittedName>
</protein>
<dbReference type="InterPro" id="IPR036069">
    <property type="entry name" value="DUF34/NIF3_sf"/>
</dbReference>
<evidence type="ECO:0000313" key="2">
    <source>
        <dbReference type="Proteomes" id="UP000647235"/>
    </source>
</evidence>
<dbReference type="Gene3D" id="3.30.70.120">
    <property type="match status" value="1"/>
</dbReference>
<comment type="caution">
    <text evidence="1">The sequence shown here is derived from an EMBL/GenBank/DDBJ whole genome shotgun (WGS) entry which is preliminary data.</text>
</comment>
<proteinExistence type="predicted"/>
<dbReference type="PANTHER" id="PTHR41774">
    <property type="match status" value="1"/>
</dbReference>
<keyword evidence="2" id="KW-1185">Reference proteome</keyword>
<dbReference type="RefSeq" id="WP_186856123.1">
    <property type="nucleotide sequence ID" value="NZ_JACOOY010000018.1"/>
</dbReference>
<gene>
    <name evidence="1" type="ORF">H8S07_12435</name>
</gene>
<dbReference type="EMBL" id="JACOOY010000018">
    <property type="protein sequence ID" value="MBC5666046.1"/>
    <property type="molecule type" value="Genomic_DNA"/>
</dbReference>
<accession>A0ABR7EXH3</accession>
<dbReference type="SUPFAM" id="SSF102705">
    <property type="entry name" value="NIF3 (NGG1p interacting factor 3)-like"/>
    <property type="match status" value="1"/>
</dbReference>
<dbReference type="InterPro" id="IPR004323">
    <property type="entry name" value="Ion_tolerance_CutA"/>
</dbReference>
<reference evidence="1 2" key="1">
    <citation type="submission" date="2020-08" db="EMBL/GenBank/DDBJ databases">
        <title>Genome public.</title>
        <authorList>
            <person name="Liu C."/>
            <person name="Sun Q."/>
        </authorList>
    </citation>
    <scope>NUCLEOTIDE SEQUENCE [LARGE SCALE GENOMIC DNA]</scope>
    <source>
        <strain evidence="1 2">NSJ-36</strain>
    </source>
</reference>
<dbReference type="PANTHER" id="PTHR41774:SF1">
    <property type="entry name" value="NGG1P INTERACTING FACTOR NIF3"/>
    <property type="match status" value="1"/>
</dbReference>
<name>A0ABR7EXH3_9FIRM</name>
<organism evidence="1 2">
    <name type="scientific">Dorea hominis</name>
    <dbReference type="NCBI Taxonomy" id="2763040"/>
    <lineage>
        <taxon>Bacteria</taxon>
        <taxon>Bacillati</taxon>
        <taxon>Bacillota</taxon>
        <taxon>Clostridia</taxon>
        <taxon>Lachnospirales</taxon>
        <taxon>Lachnospiraceae</taxon>
        <taxon>Dorea</taxon>
    </lineage>
</organism>
<evidence type="ECO:0000313" key="1">
    <source>
        <dbReference type="EMBL" id="MBC5666046.1"/>
    </source>
</evidence>
<dbReference type="Proteomes" id="UP000647235">
    <property type="component" value="Unassembled WGS sequence"/>
</dbReference>
<dbReference type="InterPro" id="IPR015867">
    <property type="entry name" value="N-reg_PII/ATP_PRibTrfase_C"/>
</dbReference>
<sequence length="110" mass="12552">MEFKYCKLEIFIPETKILELQKALQKVDAGHIGNYDSCMSVSQVTGYWRPLDGCDPYIGENGKISSEPEEKVEVTIYAEAVERTIQAIKEVHPYEEPVINAIPIWKTSFL</sequence>